<dbReference type="PANTHER" id="PTHR30185">
    <property type="entry name" value="CRYPTIC BETA-GLUCOSIDE BGL OPERON ANTITERMINATOR"/>
    <property type="match status" value="1"/>
</dbReference>
<keyword evidence="9" id="KW-0762">Sugar transport</keyword>
<dbReference type="GO" id="GO:0008982">
    <property type="term" value="F:protein-N(PI)-phosphohistidine-sugar phosphotransferase activity"/>
    <property type="evidence" value="ECO:0007669"/>
    <property type="project" value="InterPro"/>
</dbReference>
<evidence type="ECO:0000256" key="2">
    <source>
        <dbReference type="ARBA" id="ARBA00022737"/>
    </source>
</evidence>
<evidence type="ECO:0000313" key="10">
    <source>
        <dbReference type="Proteomes" id="UP001205748"/>
    </source>
</evidence>
<dbReference type="Gene3D" id="3.40.50.2300">
    <property type="match status" value="1"/>
</dbReference>
<keyword evidence="1" id="KW-0808">Transferase</keyword>
<dbReference type="EMBL" id="JANKAS010000004">
    <property type="protein sequence ID" value="MCR1898705.1"/>
    <property type="molecule type" value="Genomic_DNA"/>
</dbReference>
<dbReference type="GO" id="GO:0009401">
    <property type="term" value="P:phosphoenolpyruvate-dependent sugar phosphotransferase system"/>
    <property type="evidence" value="ECO:0007669"/>
    <property type="project" value="InterPro"/>
</dbReference>
<dbReference type="Pfam" id="PF05043">
    <property type="entry name" value="Mga"/>
    <property type="match status" value="1"/>
</dbReference>
<comment type="caution">
    <text evidence="9">The sequence shown here is derived from an EMBL/GenBank/DDBJ whole genome shotgun (WGS) entry which is preliminary data.</text>
</comment>
<keyword evidence="10" id="KW-1185">Reference proteome</keyword>
<dbReference type="InterPro" id="IPR011608">
    <property type="entry name" value="PRD"/>
</dbReference>
<dbReference type="InterPro" id="IPR036634">
    <property type="entry name" value="PRD_sf"/>
</dbReference>
<dbReference type="Proteomes" id="UP001205748">
    <property type="component" value="Unassembled WGS sequence"/>
</dbReference>
<dbReference type="AlphaFoldDB" id="A0AAE3HDT0"/>
<evidence type="ECO:0000256" key="1">
    <source>
        <dbReference type="ARBA" id="ARBA00022679"/>
    </source>
</evidence>
<sequence length="661" mass="77077">MEQLKSRQIQLYQLLCKEEGYIATKYFSEYLDVSNKTVYNDIEILNRELKKYNLYIEKTPRKGLKLNGREEDKSNFEKSCIYYSEKTEYYSPRNRRLNILKKSILEDKIVDLEDLENTFFVTCASLRGDIEELNKSFNPYDVIIKTHKNKIILVGNEQNLQRAYGKYLLQEIFNKDSHVDLNGIEYIFHEFIKDHFDLSIISLSKANINHLVEINNRKISDYYIKSLYLVILIFLTRIKLNKHICYESKDISELEPYLLTIDLINDFEKHLGFQFTDSDTRYLNSQLFAHGIEPVIKTINMCVQYEHVVKTMIKNMSELLEIDLTKDIKLEESLLSHLPPMILRSKKGIHIHNPLLNEIKKQYIVLFSLTWYVTSDLEKKYGIALDDNEISFLLIHFQVSLEKRHGFIFKNIVIVCPRGLATSELVFNKVRQILPNKDNIYSMTENELYSTDLTGVDLIITTVRLKPLRQNIPIIQVAPLVTDQDVSTILNTYSNINTNINQLRPNHTKLDFNKFSKFMDQQFIFCNLDFKNKRDCLDLLISNLEKKDRVYPYFRASIYEREEMGDTSVYTGVAIPHAFPDTVKKSTLTIATLKRPINWGAHCVSVVFLIAVANEDVSQLKELFSSLMALIESPEIIDSIKAVGSKKELLCILQSRGEISY</sequence>
<dbReference type="GO" id="GO:0006355">
    <property type="term" value="P:regulation of DNA-templated transcription"/>
    <property type="evidence" value="ECO:0007669"/>
    <property type="project" value="InterPro"/>
</dbReference>
<dbReference type="InterPro" id="IPR036095">
    <property type="entry name" value="PTS_EIIB-like_sf"/>
</dbReference>
<keyword evidence="3" id="KW-0805">Transcription regulation</keyword>
<feature type="domain" description="PRD" evidence="8">
    <location>
        <begin position="300"/>
        <end position="407"/>
    </location>
</feature>
<dbReference type="RefSeq" id="WP_257530307.1">
    <property type="nucleotide sequence ID" value="NZ_JANKAS010000004.1"/>
</dbReference>
<dbReference type="Gene3D" id="1.10.10.10">
    <property type="entry name" value="Winged helix-like DNA-binding domain superfamily/Winged helix DNA-binding domain"/>
    <property type="match status" value="1"/>
</dbReference>
<evidence type="ECO:0000313" key="9">
    <source>
        <dbReference type="EMBL" id="MCR1898705.1"/>
    </source>
</evidence>
<dbReference type="Pfam" id="PF00359">
    <property type="entry name" value="PTS_EIIA_2"/>
    <property type="match status" value="1"/>
</dbReference>
<dbReference type="Gene3D" id="3.40.930.10">
    <property type="entry name" value="Mannitol-specific EII, Chain A"/>
    <property type="match status" value="1"/>
</dbReference>
<accession>A0AAE3HDT0</accession>
<dbReference type="PROSITE" id="PS51099">
    <property type="entry name" value="PTS_EIIB_TYPE_2"/>
    <property type="match status" value="1"/>
</dbReference>
<gene>
    <name evidence="9" type="ORF">NSA47_06830</name>
</gene>
<keyword evidence="4" id="KW-0010">Activator</keyword>
<dbReference type="PROSITE" id="PS51372">
    <property type="entry name" value="PRD_2"/>
    <property type="match status" value="1"/>
</dbReference>
<feature type="domain" description="PTS EIIB type-2" evidence="7">
    <location>
        <begin position="410"/>
        <end position="501"/>
    </location>
</feature>
<dbReference type="InterPro" id="IPR036388">
    <property type="entry name" value="WH-like_DNA-bd_sf"/>
</dbReference>
<proteinExistence type="predicted"/>
<dbReference type="PANTHER" id="PTHR30185:SF12">
    <property type="entry name" value="TRANSCRIPTIONAL REGULATOR MANR"/>
    <property type="match status" value="1"/>
</dbReference>
<protein>
    <submittedName>
        <fullName evidence="9">PTS sugar transporter subunit IIA</fullName>
    </submittedName>
</protein>
<dbReference type="InterPro" id="IPR013196">
    <property type="entry name" value="HTH_11"/>
</dbReference>
<keyword evidence="9" id="KW-0813">Transport</keyword>
<name>A0AAE3HDT0_9FIRM</name>
<dbReference type="CDD" id="cd05568">
    <property type="entry name" value="PTS_IIB_bgl_like"/>
    <property type="match status" value="1"/>
</dbReference>
<dbReference type="SUPFAM" id="SSF55804">
    <property type="entry name" value="Phoshotransferase/anion transport protein"/>
    <property type="match status" value="1"/>
</dbReference>
<evidence type="ECO:0000256" key="5">
    <source>
        <dbReference type="ARBA" id="ARBA00023163"/>
    </source>
</evidence>
<dbReference type="Pfam" id="PF00874">
    <property type="entry name" value="PRD"/>
    <property type="match status" value="1"/>
</dbReference>
<dbReference type="InterPro" id="IPR016152">
    <property type="entry name" value="PTrfase/Anion_transptr"/>
</dbReference>
<reference evidence="9" key="1">
    <citation type="submission" date="2022-07" db="EMBL/GenBank/DDBJ databases">
        <title>Enhanced cultured diversity of the mouse gut microbiota enables custom-made synthetic communities.</title>
        <authorList>
            <person name="Afrizal A."/>
        </authorList>
    </citation>
    <scope>NUCLEOTIDE SEQUENCE</scope>
    <source>
        <strain evidence="9">DSM 28593</strain>
    </source>
</reference>
<keyword evidence="2" id="KW-0677">Repeat</keyword>
<evidence type="ECO:0000259" key="7">
    <source>
        <dbReference type="PROSITE" id="PS51099"/>
    </source>
</evidence>
<feature type="domain" description="PTS EIIA type-2" evidence="6">
    <location>
        <begin position="517"/>
        <end position="656"/>
    </location>
</feature>
<evidence type="ECO:0000259" key="8">
    <source>
        <dbReference type="PROSITE" id="PS51372"/>
    </source>
</evidence>
<dbReference type="Pfam" id="PF08279">
    <property type="entry name" value="HTH_11"/>
    <property type="match status" value="1"/>
</dbReference>
<keyword evidence="5" id="KW-0804">Transcription</keyword>
<evidence type="ECO:0000259" key="6">
    <source>
        <dbReference type="PROSITE" id="PS51094"/>
    </source>
</evidence>
<evidence type="ECO:0000256" key="4">
    <source>
        <dbReference type="ARBA" id="ARBA00023159"/>
    </source>
</evidence>
<dbReference type="SUPFAM" id="SSF63520">
    <property type="entry name" value="PTS-regulatory domain, PRD"/>
    <property type="match status" value="1"/>
</dbReference>
<dbReference type="InterPro" id="IPR013011">
    <property type="entry name" value="PTS_EIIB_2"/>
</dbReference>
<organism evidence="9 10">
    <name type="scientific">Irregularibacter muris</name>
    <dbReference type="NCBI Taxonomy" id="1796619"/>
    <lineage>
        <taxon>Bacteria</taxon>
        <taxon>Bacillati</taxon>
        <taxon>Bacillota</taxon>
        <taxon>Clostridia</taxon>
        <taxon>Eubacteriales</taxon>
        <taxon>Eubacteriaceae</taxon>
        <taxon>Irregularibacter</taxon>
    </lineage>
</organism>
<evidence type="ECO:0000256" key="3">
    <source>
        <dbReference type="ARBA" id="ARBA00023015"/>
    </source>
</evidence>
<dbReference type="Gene3D" id="1.10.1790.10">
    <property type="entry name" value="PRD domain"/>
    <property type="match status" value="1"/>
</dbReference>
<dbReference type="InterPro" id="IPR007737">
    <property type="entry name" value="Mga_HTH"/>
</dbReference>
<dbReference type="SUPFAM" id="SSF52794">
    <property type="entry name" value="PTS system IIB component-like"/>
    <property type="match status" value="1"/>
</dbReference>
<dbReference type="InterPro" id="IPR050661">
    <property type="entry name" value="BglG_antiterminators"/>
</dbReference>
<dbReference type="InterPro" id="IPR002178">
    <property type="entry name" value="PTS_EIIA_type-2_dom"/>
</dbReference>
<dbReference type="CDD" id="cd00211">
    <property type="entry name" value="PTS_IIA_fru"/>
    <property type="match status" value="1"/>
</dbReference>
<dbReference type="PROSITE" id="PS51094">
    <property type="entry name" value="PTS_EIIA_TYPE_2"/>
    <property type="match status" value="1"/>
</dbReference>